<organism evidence="2">
    <name type="scientific">Culex pipiens</name>
    <name type="common">House mosquito</name>
    <dbReference type="NCBI Taxonomy" id="7175"/>
    <lineage>
        <taxon>Eukaryota</taxon>
        <taxon>Metazoa</taxon>
        <taxon>Ecdysozoa</taxon>
        <taxon>Arthropoda</taxon>
        <taxon>Hexapoda</taxon>
        <taxon>Insecta</taxon>
        <taxon>Pterygota</taxon>
        <taxon>Neoptera</taxon>
        <taxon>Endopterygota</taxon>
        <taxon>Diptera</taxon>
        <taxon>Nematocera</taxon>
        <taxon>Culicoidea</taxon>
        <taxon>Culicidae</taxon>
        <taxon>Culicinae</taxon>
        <taxon>Culicini</taxon>
        <taxon>Culex</taxon>
        <taxon>Culex</taxon>
    </lineage>
</organism>
<evidence type="ECO:0000313" key="2">
    <source>
        <dbReference type="EMBL" id="CAG6499019.1"/>
    </source>
</evidence>
<evidence type="ECO:0000256" key="1">
    <source>
        <dbReference type="SAM" id="MobiDB-lite"/>
    </source>
</evidence>
<dbReference type="AlphaFoldDB" id="A0A8D8G9Z7"/>
<name>A0A8D8G9Z7_CULPI</name>
<accession>A0A8D8G9Z7</accession>
<protein>
    <submittedName>
        <fullName evidence="2">(northern house mosquito) hypothetical protein</fullName>
    </submittedName>
</protein>
<reference evidence="2" key="1">
    <citation type="submission" date="2021-05" db="EMBL/GenBank/DDBJ databases">
        <authorList>
            <person name="Alioto T."/>
            <person name="Alioto T."/>
            <person name="Gomez Garrido J."/>
        </authorList>
    </citation>
    <scope>NUCLEOTIDE SEQUENCE</scope>
</reference>
<proteinExistence type="predicted"/>
<sequence length="104" mass="11065">MSPNLLPPPTYRCHRPAAGDTPRAWGHPGRLYAVPGLYGPASGSAAGSGTRQVRRRRGPLSQHWQPALSGREIWGSFGMVLRVEGDGPAGHGIRESVGREACVV</sequence>
<dbReference type="EMBL" id="HBUE01136892">
    <property type="protein sequence ID" value="CAG6499019.1"/>
    <property type="molecule type" value="Transcribed_RNA"/>
</dbReference>
<feature type="region of interest" description="Disordered" evidence="1">
    <location>
        <begin position="42"/>
        <end position="64"/>
    </location>
</feature>